<feature type="region of interest" description="Disordered" evidence="22">
    <location>
        <begin position="2759"/>
        <end position="2784"/>
    </location>
</feature>
<dbReference type="InterPro" id="IPR019821">
    <property type="entry name" value="Kinesin_motor_CS"/>
</dbReference>
<dbReference type="EMBL" id="NJES01000132">
    <property type="protein sequence ID" value="PHH77130.1"/>
    <property type="molecule type" value="Genomic_DNA"/>
</dbReference>
<feature type="coiled-coil region" evidence="21">
    <location>
        <begin position="2575"/>
        <end position="2606"/>
    </location>
</feature>
<keyword evidence="13 21" id="KW-0175">Coiled coil</keyword>
<dbReference type="OrthoDB" id="3176171at2759"/>
<dbReference type="InterPro" id="IPR016171">
    <property type="entry name" value="Vanillyl_alc_oxidase_C-sub2"/>
</dbReference>
<evidence type="ECO:0000256" key="1">
    <source>
        <dbReference type="ARBA" id="ARBA00001974"/>
    </source>
</evidence>
<comment type="cofactor">
    <cofactor evidence="1">
        <name>FAD</name>
        <dbReference type="ChEBI" id="CHEBI:57692"/>
    </cofactor>
</comment>
<evidence type="ECO:0000256" key="19">
    <source>
        <dbReference type="ARBA" id="ARBA00051436"/>
    </source>
</evidence>
<evidence type="ECO:0000256" key="20">
    <source>
        <dbReference type="PROSITE-ProRule" id="PRU00283"/>
    </source>
</evidence>
<comment type="subcellular location">
    <subcellularLocation>
        <location evidence="2">Cytoplasm</location>
        <location evidence="2">Cytoskeleton</location>
    </subcellularLocation>
</comment>
<dbReference type="GO" id="GO:0005524">
    <property type="term" value="F:ATP binding"/>
    <property type="evidence" value="ECO:0007669"/>
    <property type="project" value="UniProtKB-UniRule"/>
</dbReference>
<dbReference type="InterPro" id="IPR057940">
    <property type="entry name" value="Tri-helical_dom"/>
</dbReference>
<dbReference type="Pfam" id="PF02913">
    <property type="entry name" value="FAD-oxidase_C"/>
    <property type="match status" value="1"/>
</dbReference>
<comment type="caution">
    <text evidence="25">The sequence shown here is derived from an EMBL/GenBank/DDBJ whole genome shotgun (WGS) entry which is preliminary data.</text>
</comment>
<evidence type="ECO:0000256" key="21">
    <source>
        <dbReference type="SAM" id="Coils"/>
    </source>
</evidence>
<dbReference type="GO" id="GO:0003777">
    <property type="term" value="F:microtubule motor activity"/>
    <property type="evidence" value="ECO:0007669"/>
    <property type="project" value="InterPro"/>
</dbReference>
<dbReference type="GO" id="GO:0005739">
    <property type="term" value="C:mitochondrion"/>
    <property type="evidence" value="ECO:0007669"/>
    <property type="project" value="TreeGrafter"/>
</dbReference>
<gene>
    <name evidence="25" type="ORF">CDD80_898</name>
</gene>
<dbReference type="Pfam" id="PF01565">
    <property type="entry name" value="FAD_binding_4"/>
    <property type="match status" value="1"/>
</dbReference>
<dbReference type="GO" id="GO:0005874">
    <property type="term" value="C:microtubule"/>
    <property type="evidence" value="ECO:0007669"/>
    <property type="project" value="UniProtKB-KW"/>
</dbReference>
<feature type="region of interest" description="Disordered" evidence="22">
    <location>
        <begin position="601"/>
        <end position="645"/>
    </location>
</feature>
<dbReference type="InterPro" id="IPR047241">
    <property type="entry name" value="KIF11-like_kin_motor_dom"/>
</dbReference>
<dbReference type="FunFam" id="3.40.850.10:FF:000051">
    <property type="entry name" value="Kinesin-like protein bimC"/>
    <property type="match status" value="1"/>
</dbReference>
<dbReference type="Pfam" id="PF03676">
    <property type="entry name" value="PHAF1"/>
    <property type="match status" value="2"/>
</dbReference>
<keyword evidence="4" id="KW-0963">Cytoplasm</keyword>
<dbReference type="GO" id="GO:0004458">
    <property type="term" value="F:D-lactate dehydrogenase (cytochrome) activity"/>
    <property type="evidence" value="ECO:0007669"/>
    <property type="project" value="UniProtKB-EC"/>
</dbReference>
<evidence type="ECO:0000256" key="12">
    <source>
        <dbReference type="ARBA" id="ARBA00023002"/>
    </source>
</evidence>
<dbReference type="InterPro" id="IPR036961">
    <property type="entry name" value="Kinesin_motor_dom_sf"/>
</dbReference>
<dbReference type="FunFam" id="3.30.70.2740:FF:000001">
    <property type="entry name" value="D-lactate dehydrogenase mitochondrial"/>
    <property type="match status" value="1"/>
</dbReference>
<keyword evidence="16" id="KW-0131">Cell cycle</keyword>
<dbReference type="Gene3D" id="3.30.465.10">
    <property type="match status" value="1"/>
</dbReference>
<dbReference type="SUPFAM" id="SSF56176">
    <property type="entry name" value="FAD-binding/transporter-associated domain-like"/>
    <property type="match status" value="1"/>
</dbReference>
<evidence type="ECO:0000256" key="11">
    <source>
        <dbReference type="ARBA" id="ARBA00022840"/>
    </source>
</evidence>
<feature type="domain" description="Kinesin motor" evidence="23">
    <location>
        <begin position="1887"/>
        <end position="2219"/>
    </location>
</feature>
<keyword evidence="9" id="KW-0498">Mitosis</keyword>
<evidence type="ECO:0000256" key="7">
    <source>
        <dbReference type="ARBA" id="ARBA00022701"/>
    </source>
</evidence>
<dbReference type="PRINTS" id="PR00380">
    <property type="entry name" value="KINESINHEAVY"/>
</dbReference>
<dbReference type="SMART" id="SM00129">
    <property type="entry name" value="KISc"/>
    <property type="match status" value="1"/>
</dbReference>
<dbReference type="InterPro" id="IPR005373">
    <property type="entry name" value="PHAF1"/>
</dbReference>
<dbReference type="Proteomes" id="UP000226431">
    <property type="component" value="Unassembled WGS sequence"/>
</dbReference>
<evidence type="ECO:0000256" key="15">
    <source>
        <dbReference type="ARBA" id="ARBA00023212"/>
    </source>
</evidence>
<feature type="compositionally biased region" description="Polar residues" evidence="22">
    <location>
        <begin position="1557"/>
        <end position="1566"/>
    </location>
</feature>
<evidence type="ECO:0000313" key="25">
    <source>
        <dbReference type="EMBL" id="PHH77130.1"/>
    </source>
</evidence>
<keyword evidence="26" id="KW-1185">Reference proteome</keyword>
<dbReference type="InterPro" id="IPR025676">
    <property type="entry name" value="Clr5_dom"/>
</dbReference>
<dbReference type="InterPro" id="IPR027417">
    <property type="entry name" value="P-loop_NTPase"/>
</dbReference>
<dbReference type="InterPro" id="IPR004113">
    <property type="entry name" value="FAD-bd_oxidored_4_C"/>
</dbReference>
<dbReference type="GO" id="GO:0008720">
    <property type="term" value="F:D-lactate dehydrogenase (NAD+) activity"/>
    <property type="evidence" value="ECO:0007669"/>
    <property type="project" value="TreeGrafter"/>
</dbReference>
<evidence type="ECO:0000256" key="8">
    <source>
        <dbReference type="ARBA" id="ARBA00022741"/>
    </source>
</evidence>
<dbReference type="InterPro" id="IPR016166">
    <property type="entry name" value="FAD-bd_PCMH"/>
</dbReference>
<proteinExistence type="inferred from homology"/>
<feature type="region of interest" description="Disordered" evidence="22">
    <location>
        <begin position="1547"/>
        <end position="1590"/>
    </location>
</feature>
<evidence type="ECO:0000256" key="22">
    <source>
        <dbReference type="SAM" id="MobiDB-lite"/>
    </source>
</evidence>
<evidence type="ECO:0000256" key="6">
    <source>
        <dbReference type="ARBA" id="ARBA00022630"/>
    </source>
</evidence>
<evidence type="ECO:0000256" key="5">
    <source>
        <dbReference type="ARBA" id="ARBA00022618"/>
    </source>
</evidence>
<dbReference type="FunFam" id="3.30.465.10:FF:000014">
    <property type="entry name" value="D-lactate dehydrogenase (Cytochrome), putative"/>
    <property type="match status" value="1"/>
</dbReference>
<evidence type="ECO:0000256" key="10">
    <source>
        <dbReference type="ARBA" id="ARBA00022827"/>
    </source>
</evidence>
<dbReference type="GO" id="GO:1903457">
    <property type="term" value="P:lactate catabolic process"/>
    <property type="evidence" value="ECO:0007669"/>
    <property type="project" value="TreeGrafter"/>
</dbReference>
<feature type="domain" description="FAD-binding PCMH-type" evidence="24">
    <location>
        <begin position="752"/>
        <end position="929"/>
    </location>
</feature>
<accession>A0A2C5ZBG3</accession>
<name>A0A2C5ZBG3_9HYPO</name>
<evidence type="ECO:0000313" key="26">
    <source>
        <dbReference type="Proteomes" id="UP000226431"/>
    </source>
</evidence>
<dbReference type="STRING" id="2004952.A0A2C5ZBG3"/>
<dbReference type="GO" id="GO:0071949">
    <property type="term" value="F:FAD binding"/>
    <property type="evidence" value="ECO:0007669"/>
    <property type="project" value="InterPro"/>
</dbReference>
<dbReference type="InterPro" id="IPR001752">
    <property type="entry name" value="Kinesin_motor_dom"/>
</dbReference>
<feature type="compositionally biased region" description="Basic and acidic residues" evidence="22">
    <location>
        <begin position="607"/>
        <end position="629"/>
    </location>
</feature>
<keyword evidence="8 20" id="KW-0547">Nucleotide-binding</keyword>
<keyword evidence="5" id="KW-0132">Cell division</keyword>
<reference evidence="25 26" key="1">
    <citation type="submission" date="2017-06" db="EMBL/GenBank/DDBJ databases">
        <title>Ant-infecting Ophiocordyceps genomes reveal a high diversity of potential behavioral manipulation genes and a possible major role for enterotoxins.</title>
        <authorList>
            <person name="De Bekker C."/>
            <person name="Evans H.C."/>
            <person name="Brachmann A."/>
            <person name="Hughes D.P."/>
        </authorList>
    </citation>
    <scope>NUCLEOTIDE SEQUENCE [LARGE SCALE GENOMIC DNA]</scope>
    <source>
        <strain evidence="25 26">Map16</strain>
    </source>
</reference>
<evidence type="ECO:0000256" key="17">
    <source>
        <dbReference type="ARBA" id="ARBA00034704"/>
    </source>
</evidence>
<dbReference type="InterPro" id="IPR016169">
    <property type="entry name" value="FAD-bd_PCMH_sub2"/>
</dbReference>
<feature type="binding site" evidence="20">
    <location>
        <begin position="1973"/>
        <end position="1980"/>
    </location>
    <ligand>
        <name>ATP</name>
        <dbReference type="ChEBI" id="CHEBI:30616"/>
    </ligand>
</feature>
<evidence type="ECO:0000256" key="14">
    <source>
        <dbReference type="ARBA" id="ARBA00023175"/>
    </source>
</evidence>
<dbReference type="PROSITE" id="PS00411">
    <property type="entry name" value="KINESIN_MOTOR_1"/>
    <property type="match status" value="1"/>
</dbReference>
<protein>
    <recommendedName>
        <fullName evidence="18">D-lactate dehydrogenase (cytochrome)</fullName>
        <ecNumber evidence="18">1.1.2.4</ecNumber>
    </recommendedName>
</protein>
<comment type="similarity">
    <text evidence="17">Belongs to the TRAFAC class myosin-kinesin ATPase superfamily. Kinesin family. KIN-5/BimC subfamily.</text>
</comment>
<feature type="region of interest" description="Disordered" evidence="22">
    <location>
        <begin position="1215"/>
        <end position="1238"/>
    </location>
</feature>
<keyword evidence="12" id="KW-0560">Oxidoreductase</keyword>
<dbReference type="SUPFAM" id="SSF52540">
    <property type="entry name" value="P-loop containing nucleoside triphosphate hydrolases"/>
    <property type="match status" value="1"/>
</dbReference>
<evidence type="ECO:0000256" key="3">
    <source>
        <dbReference type="ARBA" id="ARBA00008000"/>
    </source>
</evidence>
<sequence>MVYDWERHRQTCRTLYIEEGRSLEYIMTYMKANHRFAPSKRAFQLQFRRWDFPRKQRPAHKNSQLVSRVRELWASNHGQRDMLRILNDEDGFEIKARELSRLRIRNGWLVRAPNGDKAVEEDEDEDPSGHDFVPAEQPAVADLVLDSSRHRARRKDGCAAVRFPSETTLNDARRMMNLDDASYRALRAQFQCICHEMGLISKTMAGADAWEAAKARLVCQVPRLQTVDDGHQRLALDIICTDVTKRLRSLGRRMSLAEAKKKLGIDPDQSRRMHVEFRRLLAQSALTCKSDASPQLWVELKRTWAERSGLVQPMWSDAGEETNGDWTRALEVLAGDVVKRVRDERGRRVNRKQRRQPQQQPQQQQQHQDGDTPISFNGHAFDDAAHAYLNSVDTMETLSLLVETPSDEDTSFFEQADVREFEPPMEDGHRDQSMTSSCESEPKPARAAFMRLQPASGYVPSSAGRGPSSNRLWVATVSGNSMEELRAAAEAKFPGSVCVGVVEGVLRDGRGHEMEPLRIERDQELGAYLTHLEGMTPTFGVRLEWRAPCDKLSTSNLRPLSQAAAALDKAAMASSLWKPQTARALRMAWAAQTRTVPAAAARCYGSEPDRPAAKPPTLERRRAEPRKPEPSFNSQMAGSIQARLRRESEQRVQYERWRELKDPARNWYLTFFFLSGLGIAYYLGTFWPREGDGSSTLPLSKARKPQHKTRMENMQAAWFDFIEIVGKENVSTVEDDIERHRTSAWTTHQSPADEKPFCVVYPASTDEVSRLLKVCHKRRVPVVAYSGGTSIEGQYVQTRKGVSIDFSRMDKVLAVHKDDLDVVVQPAVGWETLNDMLAEDGLFFPPDPGRGAMIGGMIGTGCSGTNAFRYGTMREWVIGLTVVLADGTVIKTRQRPRKSSAGYDLTKLFVGSEGTLGLVTEAVLRLTVKPQATSVAVCSFPSIRHAATCAASVVGRGVPVAAMELLDDDQMRFTNAAGTTSRSWAEAPTLFFKFSGTPLGVKEQAAQVQKLARQAGAHTFEVARNEDEQEELWSARRSALWSVMAAGRETDKVWTGDVAVPMSHLPVIIEKTKEDLKSSGLTAGIVGHVGDGNFHVCLLYSDAQREKAEKLMSRMAKRAIEMEGTVTGEHGVGLVKRDYLPHELGETTVDAMRQIKLALDPLCLLNCDKVLRMEKPKRGERLMIYVMWLMTHVTPLAPRTHVLIAFVPRVSRNETPSLPRAKSHRHYDKRGSRPGLGGARAMSPFTAQLHPGRALGFLALGASLHDVLTRLKAEPQRFPKLEVVFSPERPVTEPVCVVLPQNGIRLRFDGPEQRLRLIEVTDFTKNHITFKDRDLLKPAANGGTATGTPSSTALGPSFRHIYHRVLGPTYAGEFIPPSSGGGDGIYVLSYPGVAFNFALAEAAYSPDKDVVTLLAAASSQAATSMAVFSGDSWSEARPSLWTGPLPNVRLPSSVVASGGGGARSRDSYPDEVSLVKLRGGGRIDMLRKWTGSGPVFRLQLGETTPQDLVMALGPPSAIYRKNDQKMVIHTMRAAAVDGTRTSASVAVKTGDAELTDTDQSSMNTASDESDDAAAGNGVDDDGGDDGGGTGGGGSSGECFYNYFYLGFDVLLSTPVAGKTNSSTSSGIRNQHPDRLVATKLVLHGNIPGCYEFNRHRRCRWELRPDGGGETDDDAMADSETEFKTIEERLARHWGSDAARQRGMVLNRGWGDSPGSSCEFLGGWEESGGGRRAEAGGGGDSTTTLYGFPGLVFEVLRNGFVNTVTPSLGVLRRGLGPDRLRRRTAFKDDQPIPVAALAFRRLQTRPDREAAGRRAVPSMRPGATGRGGGRTGVMRAPSAAAVRASTSSAGAVRSVSSSSARQGGGSPRAKRKQRESSTEAGAAMEGSNINVVVRCRGRSEREVREGSPVVLRTDGVKGKVVELSTGAHALSNKTYSFDRVFSAAADQNMVFDDVVKPILDDMLAGYNCTIFAYGQTGTGKTYTMSGDMEETTPGMVSEEAGIIPRALQHLFNRLELGEAESCVKCSFIELYNEELRDLLAAEETRLKMFDDAARKTTVIQGMEERHIADAAQGLRVLRQGSVRRQVAATKCNDLSSRGHTVFTVTAYVKGEGDDDVVAAGKLNLVDLAGSENIQRSGAEKLRAAEAGLINKSLLTLGRVINALVDGGAHIPYRESKLTRLLQDSLGGRTKTCIIATVSPARSNLEETMSTLDYAFRAKNIRNRPQLNAPLNKKMLLRDFAAEIERLKADLIATRQRNGVYLAVDAYDDMTAQSESRRIVVDEQAAKIETLESNLRNKVQDLFSMTSAFMGLRRDHDATKQQLDETRGLLDRADIVVAATKASLAKETQRRLAHAETEERLAAVGGELVDTLRRTVGDVDGLHAKVRRRSDLHALNRSAWADGQAQVADVTAAVERRLDDFRQAHLRHVAAVGDRLDGLVADQLRGLDATRALLDGHVVALDESSRLGREQRQRASEDEAALLDAVADVRDSLKTHLAESLKVVSRAAEAISADVLHDMTTFHATLHDSYSSLGKDFKSIFDDLVRHMTAQRSEADGLRRQLQAAAAAAALQNASAAARIQEALDEERRQAAEERQKLTAQVTSLLAAQGEAHEARMTERASMLHRAVADCGASLEAAASQHGRGMDAWDEREARLLDEVRRSRDQVKAKLKDDWAAAGEQSAAMQKTARAVHAETSRVVDEQVDGLDAQMELLDRLVARARTEKTTHDSERTQAALLQAQAVEQSAATVATQLQAVADDVRDSGEEMAAETARLAEEVEPLDELD</sequence>
<dbReference type="Gene3D" id="3.40.850.10">
    <property type="entry name" value="Kinesin motor domain"/>
    <property type="match status" value="1"/>
</dbReference>
<keyword evidence="15" id="KW-0206">Cytoskeleton</keyword>
<dbReference type="InterPro" id="IPR056669">
    <property type="entry name" value="DUF7767"/>
</dbReference>
<dbReference type="Pfam" id="PF24465">
    <property type="entry name" value="Tri-helical"/>
    <property type="match status" value="2"/>
</dbReference>
<keyword evidence="7" id="KW-0493">Microtubule</keyword>
<evidence type="ECO:0000256" key="4">
    <source>
        <dbReference type="ARBA" id="ARBA00022490"/>
    </source>
</evidence>
<dbReference type="GO" id="GO:0007018">
    <property type="term" value="P:microtubule-based movement"/>
    <property type="evidence" value="ECO:0007669"/>
    <property type="project" value="InterPro"/>
</dbReference>
<comment type="catalytic activity">
    <reaction evidence="19">
        <text>(R)-lactate + 2 Fe(III)-[cytochrome c] = 2 Fe(II)-[cytochrome c] + pyruvate + 2 H(+)</text>
        <dbReference type="Rhea" id="RHEA:13521"/>
        <dbReference type="Rhea" id="RHEA-COMP:10350"/>
        <dbReference type="Rhea" id="RHEA-COMP:14399"/>
        <dbReference type="ChEBI" id="CHEBI:15361"/>
        <dbReference type="ChEBI" id="CHEBI:15378"/>
        <dbReference type="ChEBI" id="CHEBI:16004"/>
        <dbReference type="ChEBI" id="CHEBI:29033"/>
        <dbReference type="ChEBI" id="CHEBI:29034"/>
        <dbReference type="EC" id="1.1.2.4"/>
    </reaction>
</comment>
<dbReference type="SUPFAM" id="SSF55103">
    <property type="entry name" value="FAD-linked oxidases, C-terminal domain"/>
    <property type="match status" value="1"/>
</dbReference>
<dbReference type="CDD" id="cd01364">
    <property type="entry name" value="KISc_BimC_Eg5"/>
    <property type="match status" value="1"/>
</dbReference>
<dbReference type="FunFam" id="1.10.45.10:FF:000001">
    <property type="entry name" value="D-lactate dehydrogenase mitochondrial"/>
    <property type="match status" value="1"/>
</dbReference>
<dbReference type="PANTHER" id="PTHR11748:SF116">
    <property type="entry name" value="D-LACTATE DEHYDROGENASE (CYTOCHROME) (AFU_ORTHOLOGUE AFUA_7G02560)"/>
    <property type="match status" value="1"/>
</dbReference>
<evidence type="ECO:0000256" key="2">
    <source>
        <dbReference type="ARBA" id="ARBA00004245"/>
    </source>
</evidence>
<organism evidence="25 26">
    <name type="scientific">Ophiocordyceps camponoti-rufipedis</name>
    <dbReference type="NCBI Taxonomy" id="2004952"/>
    <lineage>
        <taxon>Eukaryota</taxon>
        <taxon>Fungi</taxon>
        <taxon>Dikarya</taxon>
        <taxon>Ascomycota</taxon>
        <taxon>Pezizomycotina</taxon>
        <taxon>Sordariomycetes</taxon>
        <taxon>Hypocreomycetidae</taxon>
        <taxon>Hypocreales</taxon>
        <taxon>Ophiocordycipitaceae</taxon>
        <taxon>Ophiocordyceps</taxon>
    </lineage>
</organism>
<dbReference type="InterPro" id="IPR006094">
    <property type="entry name" value="Oxid_FAD_bind_N"/>
</dbReference>
<dbReference type="Gene3D" id="1.10.45.10">
    <property type="entry name" value="Vanillyl-alcohol Oxidase, Chain A, domain 4"/>
    <property type="match status" value="1"/>
</dbReference>
<dbReference type="GO" id="GO:0000073">
    <property type="term" value="P:initial mitotic spindle pole body separation"/>
    <property type="evidence" value="ECO:0007669"/>
    <property type="project" value="UniProtKB-ARBA"/>
</dbReference>
<evidence type="ECO:0000256" key="16">
    <source>
        <dbReference type="ARBA" id="ARBA00023306"/>
    </source>
</evidence>
<keyword evidence="10" id="KW-0274">FAD</keyword>
<evidence type="ECO:0000256" key="9">
    <source>
        <dbReference type="ARBA" id="ARBA00022776"/>
    </source>
</evidence>
<dbReference type="InterPro" id="IPR016164">
    <property type="entry name" value="FAD-linked_Oxase-like_C"/>
</dbReference>
<dbReference type="PROSITE" id="PS51387">
    <property type="entry name" value="FAD_PCMH"/>
    <property type="match status" value="1"/>
</dbReference>
<dbReference type="PROSITE" id="PS50067">
    <property type="entry name" value="KINESIN_MOTOR_2"/>
    <property type="match status" value="1"/>
</dbReference>
<feature type="region of interest" description="Disordered" evidence="22">
    <location>
        <begin position="342"/>
        <end position="379"/>
    </location>
</feature>
<feature type="compositionally biased region" description="Low complexity" evidence="22">
    <location>
        <begin position="1834"/>
        <end position="1860"/>
    </location>
</feature>
<dbReference type="Pfam" id="PF14420">
    <property type="entry name" value="Clr5"/>
    <property type="match status" value="1"/>
</dbReference>
<dbReference type="GO" id="GO:0051301">
    <property type="term" value="P:cell division"/>
    <property type="evidence" value="ECO:0007669"/>
    <property type="project" value="UniProtKB-KW"/>
</dbReference>
<keyword evidence="11 20" id="KW-0067">ATP-binding</keyword>
<dbReference type="PANTHER" id="PTHR11748">
    <property type="entry name" value="D-LACTATE DEHYDROGENASE"/>
    <property type="match status" value="1"/>
</dbReference>
<evidence type="ECO:0000256" key="18">
    <source>
        <dbReference type="ARBA" id="ARBA00038897"/>
    </source>
</evidence>
<evidence type="ECO:0000259" key="23">
    <source>
        <dbReference type="PROSITE" id="PS50067"/>
    </source>
</evidence>
<dbReference type="Gene3D" id="3.30.70.2740">
    <property type="match status" value="1"/>
</dbReference>
<feature type="region of interest" description="Disordered" evidence="22">
    <location>
        <begin position="1802"/>
        <end position="1882"/>
    </location>
</feature>
<comment type="similarity">
    <text evidence="3">Belongs to the FAD-binding oxidoreductase/transferase type 4 family.</text>
</comment>
<dbReference type="Pfam" id="PF24962">
    <property type="entry name" value="DUF7767"/>
    <property type="match status" value="1"/>
</dbReference>
<dbReference type="Pfam" id="PF00225">
    <property type="entry name" value="Kinesin"/>
    <property type="match status" value="1"/>
</dbReference>
<dbReference type="InterPro" id="IPR036318">
    <property type="entry name" value="FAD-bd_PCMH-like_sf"/>
</dbReference>
<keyword evidence="14 20" id="KW-0505">Motor protein</keyword>
<evidence type="ECO:0000256" key="13">
    <source>
        <dbReference type="ARBA" id="ARBA00023054"/>
    </source>
</evidence>
<feature type="compositionally biased region" description="Low complexity" evidence="22">
    <location>
        <begin position="356"/>
        <end position="367"/>
    </location>
</feature>
<keyword evidence="6" id="KW-0285">Flavoprotein</keyword>
<dbReference type="EC" id="1.1.2.4" evidence="18"/>
<dbReference type="GO" id="GO:0008017">
    <property type="term" value="F:microtubule binding"/>
    <property type="evidence" value="ECO:0007669"/>
    <property type="project" value="InterPro"/>
</dbReference>
<evidence type="ECO:0000259" key="24">
    <source>
        <dbReference type="PROSITE" id="PS51387"/>
    </source>
</evidence>